<keyword evidence="4" id="KW-1185">Reference proteome</keyword>
<comment type="caution">
    <text evidence="3">The sequence shown here is derived from an EMBL/GenBank/DDBJ whole genome shotgun (WGS) entry which is preliminary data.</text>
</comment>
<gene>
    <name evidence="3" type="ORF">CLV91_2768</name>
</gene>
<dbReference type="Pfam" id="PF20434">
    <property type="entry name" value="BD-FAE"/>
    <property type="match status" value="1"/>
</dbReference>
<evidence type="ECO:0000259" key="2">
    <source>
        <dbReference type="Pfam" id="PF20434"/>
    </source>
</evidence>
<proteinExistence type="predicted"/>
<dbReference type="PANTHER" id="PTHR48081:SF6">
    <property type="entry name" value="PEPTIDASE S9 PROLYL OLIGOPEPTIDASE CATALYTIC DOMAIN-CONTAINING PROTEIN"/>
    <property type="match status" value="1"/>
</dbReference>
<dbReference type="InterPro" id="IPR029058">
    <property type="entry name" value="AB_hydrolase_fold"/>
</dbReference>
<dbReference type="OrthoDB" id="9794725at2"/>
<sequence>MKFISIKRYLIVVMSLTVFGCASKERVIELWPEGKIPNHIKTEEKEVHEQTNILRIKNVQTPTIEVFLPDESNATGKAMLIFPGGGYGLLAYDWEGTDIAKFLNNHGIAGIVVKYRLPSDKTQTKKHTVPLIDAQRAIRLVRSRAEDWNIDKNEIGIIGFSAGGHVASTLGTQYNKNVYEPIDKIDELSARPDFMALIYPVITMGEKTHKGSKKKLLGENPSEALVNAYSNHLHINKETPVTFLVHAIDDKAVPKENSEFFHGLMSTQGEGMSSLYLYKKGGHGFSLAKEKPHLKEWSKKLISWVNELESD</sequence>
<accession>A0A495DTP9</accession>
<reference evidence="3 4" key="1">
    <citation type="submission" date="2018-10" db="EMBL/GenBank/DDBJ databases">
        <title>Genomic Encyclopedia of Archaeal and Bacterial Type Strains, Phase II (KMG-II): from individual species to whole genera.</title>
        <authorList>
            <person name="Goeker M."/>
        </authorList>
    </citation>
    <scope>NUCLEOTIDE SEQUENCE [LARGE SCALE GENOMIC DNA]</scope>
    <source>
        <strain evidence="3 4">DSM 25230</strain>
    </source>
</reference>
<dbReference type="InterPro" id="IPR049492">
    <property type="entry name" value="BD-FAE-like_dom"/>
</dbReference>
<evidence type="ECO:0000256" key="1">
    <source>
        <dbReference type="ARBA" id="ARBA00022801"/>
    </source>
</evidence>
<evidence type="ECO:0000313" key="4">
    <source>
        <dbReference type="Proteomes" id="UP000269412"/>
    </source>
</evidence>
<dbReference type="PROSITE" id="PS51257">
    <property type="entry name" value="PROKAR_LIPOPROTEIN"/>
    <property type="match status" value="1"/>
</dbReference>
<keyword evidence="1" id="KW-0378">Hydrolase</keyword>
<dbReference type="InterPro" id="IPR050300">
    <property type="entry name" value="GDXG_lipolytic_enzyme"/>
</dbReference>
<dbReference type="GO" id="GO:0016787">
    <property type="term" value="F:hydrolase activity"/>
    <property type="evidence" value="ECO:0007669"/>
    <property type="project" value="UniProtKB-KW"/>
</dbReference>
<dbReference type="SUPFAM" id="SSF53474">
    <property type="entry name" value="alpha/beta-Hydrolases"/>
    <property type="match status" value="1"/>
</dbReference>
<dbReference type="Gene3D" id="3.40.50.1820">
    <property type="entry name" value="alpha/beta hydrolase"/>
    <property type="match status" value="1"/>
</dbReference>
<dbReference type="Proteomes" id="UP000269412">
    <property type="component" value="Unassembled WGS sequence"/>
</dbReference>
<dbReference type="PANTHER" id="PTHR48081">
    <property type="entry name" value="AB HYDROLASE SUPERFAMILY PROTEIN C4A8.06C"/>
    <property type="match status" value="1"/>
</dbReference>
<dbReference type="EMBL" id="RBIQ01000010">
    <property type="protein sequence ID" value="RKR08002.1"/>
    <property type="molecule type" value="Genomic_DNA"/>
</dbReference>
<dbReference type="RefSeq" id="WP_121068771.1">
    <property type="nucleotide sequence ID" value="NZ_RBIQ01000010.1"/>
</dbReference>
<protein>
    <submittedName>
        <fullName evidence="3">Acetyl esterase/lipase</fullName>
    </submittedName>
</protein>
<dbReference type="AlphaFoldDB" id="A0A495DTP9"/>
<organism evidence="3 4">
    <name type="scientific">Maribacter vaceletii</name>
    <dbReference type="NCBI Taxonomy" id="1206816"/>
    <lineage>
        <taxon>Bacteria</taxon>
        <taxon>Pseudomonadati</taxon>
        <taxon>Bacteroidota</taxon>
        <taxon>Flavobacteriia</taxon>
        <taxon>Flavobacteriales</taxon>
        <taxon>Flavobacteriaceae</taxon>
        <taxon>Maribacter</taxon>
    </lineage>
</organism>
<evidence type="ECO:0000313" key="3">
    <source>
        <dbReference type="EMBL" id="RKR08002.1"/>
    </source>
</evidence>
<name>A0A495DTP9_9FLAO</name>
<feature type="domain" description="BD-FAE-like" evidence="2">
    <location>
        <begin position="65"/>
        <end position="262"/>
    </location>
</feature>